<proteinExistence type="inferred from homology"/>
<comment type="similarity">
    <text evidence="1">Belongs to the lycopene cyclase family.</text>
</comment>
<keyword evidence="3" id="KW-1185">Reference proteome</keyword>
<dbReference type="RefSeq" id="WP_058754484.1">
    <property type="nucleotide sequence ID" value="NZ_LDTB01000008.1"/>
</dbReference>
<dbReference type="PATRIC" id="fig|869719.3.peg.3299"/>
<dbReference type="Pfam" id="PF05834">
    <property type="entry name" value="Lycopene_cycl"/>
    <property type="match status" value="1"/>
</dbReference>
<gene>
    <name evidence="2" type="ORF">NS334_02930</name>
</gene>
<organism evidence="2 3">
    <name type="scientific">Sphingomonas endophytica</name>
    <dbReference type="NCBI Taxonomy" id="869719"/>
    <lineage>
        <taxon>Bacteria</taxon>
        <taxon>Pseudomonadati</taxon>
        <taxon>Pseudomonadota</taxon>
        <taxon>Alphaproteobacteria</taxon>
        <taxon>Sphingomonadales</taxon>
        <taxon>Sphingomonadaceae</taxon>
        <taxon>Sphingomonas</taxon>
    </lineage>
</organism>
<protein>
    <submittedName>
        <fullName evidence="2">Lycopene cyclase</fullName>
    </submittedName>
</protein>
<dbReference type="GO" id="GO:0045436">
    <property type="term" value="F:lycopene beta cyclase activity"/>
    <property type="evidence" value="ECO:0007669"/>
    <property type="project" value="InterPro"/>
</dbReference>
<accession>A0A147I7Y1</accession>
<dbReference type="AlphaFoldDB" id="A0A147I7Y1"/>
<sequence length="386" mass="41875">MPATLKCDLAIVGGGLAGALIALAVRARHPGIDVRLVEASDRIGGNHFWSFFGGDVAARDWPVIAPIVSHAWPTYDVHFPAHARTIDQSYFTVRSHLLDAQVRATLPHRAVMTGRQVLACSPGAVVLADGDRLTATGVIDARGMADTAHLKGGWQKFVGHEVHVPAGHGVARPMVMDATVPQLDGYRFVYLLPFTADTLLVEDTYYSDTPALDESLIAARIADYAAAKGWRDTKVIHRERGVLPVVSGGDFDAYWRSGGERVAKAGVRAGLFHPTTGYSLPDAVRLAALIARADDLSGAALHDLTFRYAARSWRDRGFYRMLDLMLFKAADPDQRYRVLERFYRLSPGLVARFYAARSTPLDKMRVLSGKPPVPVGRAIAALGAGA</sequence>
<dbReference type="OrthoDB" id="5793379at2"/>
<evidence type="ECO:0000313" key="3">
    <source>
        <dbReference type="Proteomes" id="UP000074310"/>
    </source>
</evidence>
<dbReference type="Gene3D" id="3.50.50.60">
    <property type="entry name" value="FAD/NAD(P)-binding domain"/>
    <property type="match status" value="1"/>
</dbReference>
<evidence type="ECO:0000313" key="2">
    <source>
        <dbReference type="EMBL" id="KTT75238.1"/>
    </source>
</evidence>
<dbReference type="NCBIfam" id="TIGR01790">
    <property type="entry name" value="carotene-cycl"/>
    <property type="match status" value="1"/>
</dbReference>
<dbReference type="Proteomes" id="UP000074310">
    <property type="component" value="Unassembled WGS sequence"/>
</dbReference>
<evidence type="ECO:0000256" key="1">
    <source>
        <dbReference type="ARBA" id="ARBA00006599"/>
    </source>
</evidence>
<dbReference type="SUPFAM" id="SSF51905">
    <property type="entry name" value="FAD/NAD(P)-binding domain"/>
    <property type="match status" value="1"/>
</dbReference>
<dbReference type="InterPro" id="IPR010108">
    <property type="entry name" value="Lycopene_cyclase_b/e"/>
</dbReference>
<dbReference type="InterPro" id="IPR036188">
    <property type="entry name" value="FAD/NAD-bd_sf"/>
</dbReference>
<dbReference type="GO" id="GO:0016705">
    <property type="term" value="F:oxidoreductase activity, acting on paired donors, with incorporation or reduction of molecular oxygen"/>
    <property type="evidence" value="ECO:0007669"/>
    <property type="project" value="InterPro"/>
</dbReference>
<reference evidence="2 3" key="1">
    <citation type="journal article" date="2016" name="Front. Microbiol.">
        <title>Genomic Resource of Rice Seed Associated Bacteria.</title>
        <authorList>
            <person name="Midha S."/>
            <person name="Bansal K."/>
            <person name="Sharma S."/>
            <person name="Kumar N."/>
            <person name="Patil P.P."/>
            <person name="Chaudhry V."/>
            <person name="Patil P.B."/>
        </authorList>
    </citation>
    <scope>NUCLEOTIDE SEQUENCE [LARGE SCALE GENOMIC DNA]</scope>
    <source>
        <strain evidence="2 3">NS334</strain>
    </source>
</reference>
<name>A0A147I7Y1_9SPHN</name>
<dbReference type="EMBL" id="LDTB01000008">
    <property type="protein sequence ID" value="KTT75238.1"/>
    <property type="molecule type" value="Genomic_DNA"/>
</dbReference>
<dbReference type="InterPro" id="IPR008461">
    <property type="entry name" value="CrtY"/>
</dbReference>
<dbReference type="NCBIfam" id="TIGR01789">
    <property type="entry name" value="lycopene_cycl"/>
    <property type="match status" value="1"/>
</dbReference>
<dbReference type="GO" id="GO:0016117">
    <property type="term" value="P:carotenoid biosynthetic process"/>
    <property type="evidence" value="ECO:0007669"/>
    <property type="project" value="InterPro"/>
</dbReference>
<comment type="caution">
    <text evidence="2">The sequence shown here is derived from an EMBL/GenBank/DDBJ whole genome shotgun (WGS) entry which is preliminary data.</text>
</comment>